<evidence type="ECO:0000313" key="1">
    <source>
        <dbReference type="EMBL" id="SAK50021.1"/>
    </source>
</evidence>
<gene>
    <name evidence="1" type="ORF">AWB76_01405</name>
</gene>
<dbReference type="RefSeq" id="WP_061159357.1">
    <property type="nucleotide sequence ID" value="NZ_FCOI02000003.1"/>
</dbReference>
<organism evidence="1 2">
    <name type="scientific">Caballeronia temeraria</name>
    <dbReference type="NCBI Taxonomy" id="1777137"/>
    <lineage>
        <taxon>Bacteria</taxon>
        <taxon>Pseudomonadati</taxon>
        <taxon>Pseudomonadota</taxon>
        <taxon>Betaproteobacteria</taxon>
        <taxon>Burkholderiales</taxon>
        <taxon>Burkholderiaceae</taxon>
        <taxon>Caballeronia</taxon>
    </lineage>
</organism>
<sequence length="143" mass="15950">MPTKLEFATPEGRISLSIADAQFMAYDAGELAMHSTRDFVERMRSIGLGELAENYARLLAENRVSVMELREAREDAEALLGSEEEGGAIVERIMPRLEALRESITRTQAEMRKSVERLAGVSAACDRALHQIPGYRPPMRSAR</sequence>
<proteinExistence type="predicted"/>
<keyword evidence="2" id="KW-1185">Reference proteome</keyword>
<dbReference type="Proteomes" id="UP000054624">
    <property type="component" value="Unassembled WGS sequence"/>
</dbReference>
<dbReference type="OrthoDB" id="9130758at2"/>
<dbReference type="AlphaFoldDB" id="A0A157ZWX3"/>
<dbReference type="EMBL" id="FCOI02000003">
    <property type="protein sequence ID" value="SAK50021.1"/>
    <property type="molecule type" value="Genomic_DNA"/>
</dbReference>
<name>A0A157ZWX3_9BURK</name>
<protein>
    <submittedName>
        <fullName evidence="1">Uncharacterized protein</fullName>
    </submittedName>
</protein>
<reference evidence="2" key="1">
    <citation type="submission" date="2016-01" db="EMBL/GenBank/DDBJ databases">
        <authorList>
            <person name="Peeters Charlotte."/>
        </authorList>
    </citation>
    <scope>NUCLEOTIDE SEQUENCE [LARGE SCALE GENOMIC DNA]</scope>
</reference>
<accession>A0A157ZWX3</accession>
<evidence type="ECO:0000313" key="2">
    <source>
        <dbReference type="Proteomes" id="UP000054624"/>
    </source>
</evidence>